<dbReference type="InterPro" id="IPR011990">
    <property type="entry name" value="TPR-like_helical_dom_sf"/>
</dbReference>
<feature type="repeat" description="PPR" evidence="3">
    <location>
        <begin position="120"/>
        <end position="150"/>
    </location>
</feature>
<dbReference type="FunFam" id="1.25.40.10:FF:002148">
    <property type="entry name" value="Pentatricopeptide repeat-containing protein At2g29760, chloroplastic"/>
    <property type="match status" value="1"/>
</dbReference>
<dbReference type="FunFam" id="1.25.40.10:FF:000436">
    <property type="entry name" value="Pentatricopeptide repeat-containing protein At5g39350 family"/>
    <property type="match status" value="1"/>
</dbReference>
<dbReference type="InterPro" id="IPR032867">
    <property type="entry name" value="DYW_dom"/>
</dbReference>
<dbReference type="GO" id="GO:0009451">
    <property type="term" value="P:RNA modification"/>
    <property type="evidence" value="ECO:0007669"/>
    <property type="project" value="InterPro"/>
</dbReference>
<dbReference type="Gene3D" id="1.25.40.10">
    <property type="entry name" value="Tetratricopeptide repeat domain"/>
    <property type="match status" value="4"/>
</dbReference>
<reference evidence="6 7" key="1">
    <citation type="journal article" date="2017" name="Nature">
        <title>The Apostasia genome and the evolution of orchids.</title>
        <authorList>
            <person name="Zhang G.Q."/>
            <person name="Liu K.W."/>
            <person name="Li Z."/>
            <person name="Lohaus R."/>
            <person name="Hsiao Y.Y."/>
            <person name="Niu S.C."/>
            <person name="Wang J.Y."/>
            <person name="Lin Y.C."/>
            <person name="Xu Q."/>
            <person name="Chen L.J."/>
            <person name="Yoshida K."/>
            <person name="Fujiwara S."/>
            <person name="Wang Z.W."/>
            <person name="Zhang Y.Q."/>
            <person name="Mitsuda N."/>
            <person name="Wang M."/>
            <person name="Liu G.H."/>
            <person name="Pecoraro L."/>
            <person name="Huang H.X."/>
            <person name="Xiao X.J."/>
            <person name="Lin M."/>
            <person name="Wu X.Y."/>
            <person name="Wu W.L."/>
            <person name="Chen Y.Y."/>
            <person name="Chang S.B."/>
            <person name="Sakamoto S."/>
            <person name="Ohme-Takagi M."/>
            <person name="Yagi M."/>
            <person name="Zeng S.J."/>
            <person name="Shen C.Y."/>
            <person name="Yeh C.M."/>
            <person name="Luo Y.B."/>
            <person name="Tsai W.C."/>
            <person name="Van de Peer Y."/>
            <person name="Liu Z.J."/>
        </authorList>
    </citation>
    <scope>NUCLEOTIDE SEQUENCE [LARGE SCALE GENOMIC DNA]</scope>
    <source>
        <strain evidence="7">cv. Shenzhen</strain>
        <tissue evidence="6">Stem</tissue>
    </source>
</reference>
<keyword evidence="4" id="KW-0732">Signal</keyword>
<feature type="repeat" description="PPR" evidence="3">
    <location>
        <begin position="494"/>
        <end position="528"/>
    </location>
</feature>
<feature type="repeat" description="PPR" evidence="3">
    <location>
        <begin position="151"/>
        <end position="181"/>
    </location>
</feature>
<organism evidence="6 7">
    <name type="scientific">Apostasia shenzhenica</name>
    <dbReference type="NCBI Taxonomy" id="1088818"/>
    <lineage>
        <taxon>Eukaryota</taxon>
        <taxon>Viridiplantae</taxon>
        <taxon>Streptophyta</taxon>
        <taxon>Embryophyta</taxon>
        <taxon>Tracheophyta</taxon>
        <taxon>Spermatophyta</taxon>
        <taxon>Magnoliopsida</taxon>
        <taxon>Liliopsida</taxon>
        <taxon>Asparagales</taxon>
        <taxon>Orchidaceae</taxon>
        <taxon>Apostasioideae</taxon>
        <taxon>Apostasia</taxon>
    </lineage>
</organism>
<accession>A0A2I0AEC4</accession>
<keyword evidence="6" id="KW-0378">Hydrolase</keyword>
<dbReference type="Pfam" id="PF20431">
    <property type="entry name" value="E_motif"/>
    <property type="match status" value="1"/>
</dbReference>
<evidence type="ECO:0000256" key="2">
    <source>
        <dbReference type="ARBA" id="ARBA00022737"/>
    </source>
</evidence>
<dbReference type="PANTHER" id="PTHR47926">
    <property type="entry name" value="PENTATRICOPEPTIDE REPEAT-CONTAINING PROTEIN"/>
    <property type="match status" value="1"/>
</dbReference>
<evidence type="ECO:0000313" key="7">
    <source>
        <dbReference type="Proteomes" id="UP000236161"/>
    </source>
</evidence>
<evidence type="ECO:0000259" key="5">
    <source>
        <dbReference type="Pfam" id="PF14432"/>
    </source>
</evidence>
<dbReference type="InterPro" id="IPR046848">
    <property type="entry name" value="E_motif"/>
</dbReference>
<dbReference type="InterPro" id="IPR046960">
    <property type="entry name" value="PPR_At4g14850-like_plant"/>
</dbReference>
<dbReference type="PROSITE" id="PS51375">
    <property type="entry name" value="PPR"/>
    <property type="match status" value="5"/>
</dbReference>
<comment type="similarity">
    <text evidence="1">Belongs to the PPR family. PCMP-H subfamily.</text>
</comment>
<sequence>MGAGRVARIRFLCSLAGFLDAAASFPRHSRRPPSFLRGVTVDSSSAGPIDALCSQRRFHEAFDHCLRLRSIEDARRLHSLISSSLSVPPTSLFNRLIYLYCKCCSLPEARKAFDEMAHPDTCSFNTIIAGYTAAGDLAEAQIIFDEIHERDHFSWSTMISGYTRHHRPFEALDLYRRMHRELTSNKTRSDKFTASSALAAATATSSLQHGREIHGHIIRAGLDSDAVVWSALSDVYSKCGAIVNARQVFDKTSDRDVVSWTAMIGRYFEGGRKTEGLELFSEMLRMGVRPNDFTFAYVLGACSELAAEELGRQIHGYMVRVGYDPFSFAATSVLHMYSKCGNIEKVRILFQRMPNPDMISWTSVISGLAQNGHPKEALWHFELFLGSGIKPDHIIFIGVLSACVHAGFVDQGLEFFHSIKEKFGLDHTSDHYNCVVDLLSRAGRFEEIEEMIGGMPFKPDKFLWSSLLGGCRIHRNLNMAKMAADALFEIEPENPATYVTLANIYASEGMWGEVEEIRKKMNGRGVVKKAGSSWIEVKRKVHVFLVGDNNHPLTKEICNMLEKIQIKMREQGYVPDTKFVLHDVEEEQKEKSLQHHSEKLAVVFGILATSPGKPIKVFKNLRICGDCHTAFKFMSRIVEREIVVRDSCRFHRFKDGDCSCGDYW</sequence>
<dbReference type="GO" id="GO:0003723">
    <property type="term" value="F:RNA binding"/>
    <property type="evidence" value="ECO:0007669"/>
    <property type="project" value="InterPro"/>
</dbReference>
<dbReference type="Pfam" id="PF01535">
    <property type="entry name" value="PPR"/>
    <property type="match status" value="6"/>
</dbReference>
<protein>
    <submittedName>
        <fullName evidence="6">Pentatricopeptide repeat-containing protein</fullName>
        <ecNumber evidence="6">3.6.1.-</ecNumber>
    </submittedName>
</protein>
<dbReference type="EMBL" id="KZ451988">
    <property type="protein sequence ID" value="PKA53904.1"/>
    <property type="molecule type" value="Genomic_DNA"/>
</dbReference>
<proteinExistence type="inferred from homology"/>
<dbReference type="EC" id="3.6.1.-" evidence="6"/>
<feature type="domain" description="DYW" evidence="5">
    <location>
        <begin position="572"/>
        <end position="664"/>
    </location>
</feature>
<evidence type="ECO:0000256" key="4">
    <source>
        <dbReference type="SAM" id="SignalP"/>
    </source>
</evidence>
<dbReference type="Pfam" id="PF13041">
    <property type="entry name" value="PPR_2"/>
    <property type="match status" value="1"/>
</dbReference>
<dbReference type="GO" id="GO:0008270">
    <property type="term" value="F:zinc ion binding"/>
    <property type="evidence" value="ECO:0007669"/>
    <property type="project" value="InterPro"/>
</dbReference>
<dbReference type="NCBIfam" id="TIGR00756">
    <property type="entry name" value="PPR"/>
    <property type="match status" value="2"/>
</dbReference>
<feature type="chain" id="PRO_5014113740" evidence="4">
    <location>
        <begin position="25"/>
        <end position="664"/>
    </location>
</feature>
<dbReference type="FunFam" id="1.25.40.10:FF:000442">
    <property type="entry name" value="Pentatricopeptide repeat-containing protein At3g49710"/>
    <property type="match status" value="1"/>
</dbReference>
<keyword evidence="7" id="KW-1185">Reference proteome</keyword>
<keyword evidence="2" id="KW-0677">Repeat</keyword>
<gene>
    <name evidence="6" type="primary">PCMP-H5</name>
    <name evidence="6" type="ORF">AXF42_Ash011384</name>
</gene>
<name>A0A2I0AEC4_9ASPA</name>
<dbReference type="OrthoDB" id="185373at2759"/>
<dbReference type="Proteomes" id="UP000236161">
    <property type="component" value="Unassembled WGS sequence"/>
</dbReference>
<feature type="repeat" description="PPR" evidence="3">
    <location>
        <begin position="357"/>
        <end position="391"/>
    </location>
</feature>
<dbReference type="GO" id="GO:0016787">
    <property type="term" value="F:hydrolase activity"/>
    <property type="evidence" value="ECO:0007669"/>
    <property type="project" value="UniProtKB-KW"/>
</dbReference>
<dbReference type="Pfam" id="PF14432">
    <property type="entry name" value="DYW_deaminase"/>
    <property type="match status" value="1"/>
</dbReference>
<evidence type="ECO:0000313" key="6">
    <source>
        <dbReference type="EMBL" id="PKA53904.1"/>
    </source>
</evidence>
<dbReference type="InterPro" id="IPR002885">
    <property type="entry name" value="PPR_rpt"/>
</dbReference>
<evidence type="ECO:0000256" key="1">
    <source>
        <dbReference type="ARBA" id="ARBA00006643"/>
    </source>
</evidence>
<dbReference type="PANTHER" id="PTHR47926:SF414">
    <property type="entry name" value="PENTATRICOPEPTIDE REPEAT-CONTAINING PROTEIN DOT4, CHLOROPLASTIC-LIKE"/>
    <property type="match status" value="1"/>
</dbReference>
<evidence type="ECO:0000256" key="3">
    <source>
        <dbReference type="PROSITE-ProRule" id="PRU00708"/>
    </source>
</evidence>
<dbReference type="AlphaFoldDB" id="A0A2I0AEC4"/>
<feature type="signal peptide" evidence="4">
    <location>
        <begin position="1"/>
        <end position="24"/>
    </location>
</feature>
<feature type="repeat" description="PPR" evidence="3">
    <location>
        <begin position="256"/>
        <end position="290"/>
    </location>
</feature>